<dbReference type="GO" id="GO:0017148">
    <property type="term" value="P:negative regulation of translation"/>
    <property type="evidence" value="ECO:0007669"/>
    <property type="project" value="InterPro"/>
</dbReference>
<dbReference type="AlphaFoldDB" id="A0AAD4S9F2"/>
<dbReference type="InterPro" id="IPR040398">
    <property type="entry name" value="Not1"/>
</dbReference>
<dbReference type="Proteomes" id="UP001202328">
    <property type="component" value="Unassembled WGS sequence"/>
</dbReference>
<keyword evidence="2" id="KW-1185">Reference proteome</keyword>
<dbReference type="Gene3D" id="1.25.40.790">
    <property type="match status" value="1"/>
</dbReference>
<name>A0AAD4S9F2_9MAGN</name>
<accession>A0AAD4S9F2</accession>
<protein>
    <submittedName>
        <fullName evidence="1">Uncharacterized protein</fullName>
    </submittedName>
</protein>
<dbReference type="GO" id="GO:0000932">
    <property type="term" value="C:P-body"/>
    <property type="evidence" value="ECO:0007669"/>
    <property type="project" value="TreeGrafter"/>
</dbReference>
<gene>
    <name evidence="1" type="ORF">MKW98_008297</name>
</gene>
<dbReference type="GO" id="GO:0030015">
    <property type="term" value="C:CCR4-NOT core complex"/>
    <property type="evidence" value="ECO:0007669"/>
    <property type="project" value="InterPro"/>
</dbReference>
<proteinExistence type="predicted"/>
<dbReference type="PANTHER" id="PTHR13162">
    <property type="entry name" value="CCR4-NOT TRANSCRIPTION COMPLEX"/>
    <property type="match status" value="1"/>
</dbReference>
<sequence>MLFKHSDERKMAFNPRPYVRLFVNWFLDLDSPDPVLEGANFQILTTLANAFMQCSL</sequence>
<evidence type="ECO:0000313" key="2">
    <source>
        <dbReference type="Proteomes" id="UP001202328"/>
    </source>
</evidence>
<dbReference type="EMBL" id="JAJJMB010012336">
    <property type="protein sequence ID" value="KAI3878020.1"/>
    <property type="molecule type" value="Genomic_DNA"/>
</dbReference>
<organism evidence="1 2">
    <name type="scientific">Papaver atlanticum</name>
    <dbReference type="NCBI Taxonomy" id="357466"/>
    <lineage>
        <taxon>Eukaryota</taxon>
        <taxon>Viridiplantae</taxon>
        <taxon>Streptophyta</taxon>
        <taxon>Embryophyta</taxon>
        <taxon>Tracheophyta</taxon>
        <taxon>Spermatophyta</taxon>
        <taxon>Magnoliopsida</taxon>
        <taxon>Ranunculales</taxon>
        <taxon>Papaveraceae</taxon>
        <taxon>Papaveroideae</taxon>
        <taxon>Papaver</taxon>
    </lineage>
</organism>
<reference evidence="1" key="1">
    <citation type="submission" date="2022-04" db="EMBL/GenBank/DDBJ databases">
        <title>A functionally conserved STORR gene fusion in Papaver species that diverged 16.8 million years ago.</title>
        <authorList>
            <person name="Catania T."/>
        </authorList>
    </citation>
    <scope>NUCLEOTIDE SEQUENCE</scope>
    <source>
        <strain evidence="1">S-188037</strain>
    </source>
</reference>
<evidence type="ECO:0000313" key="1">
    <source>
        <dbReference type="EMBL" id="KAI3878020.1"/>
    </source>
</evidence>
<dbReference type="GO" id="GO:0060090">
    <property type="term" value="F:molecular adaptor activity"/>
    <property type="evidence" value="ECO:0007669"/>
    <property type="project" value="TreeGrafter"/>
</dbReference>
<dbReference type="PANTHER" id="PTHR13162:SF8">
    <property type="entry name" value="CCR4-NOT TRANSCRIPTION COMPLEX SUBUNIT 1"/>
    <property type="match status" value="1"/>
</dbReference>
<dbReference type="GO" id="GO:0000288">
    <property type="term" value="P:nuclear-transcribed mRNA catabolic process, deadenylation-dependent decay"/>
    <property type="evidence" value="ECO:0007669"/>
    <property type="project" value="TreeGrafter"/>
</dbReference>
<comment type="caution">
    <text evidence="1">The sequence shown here is derived from an EMBL/GenBank/DDBJ whole genome shotgun (WGS) entry which is preliminary data.</text>
</comment>